<dbReference type="PANTHER" id="PTHR45458">
    <property type="entry name" value="SHORT-CHAIN DEHYDROGENASE/REDUCTASE SDR"/>
    <property type="match status" value="1"/>
</dbReference>
<proteinExistence type="predicted"/>
<dbReference type="KEGG" id="ptp:RCA23_c25130"/>
<evidence type="ECO:0008006" key="3">
    <source>
        <dbReference type="Google" id="ProtNLM"/>
    </source>
</evidence>
<accession>A0AAN0VJG0</accession>
<dbReference type="InterPro" id="IPR052184">
    <property type="entry name" value="SDR_enzymes"/>
</dbReference>
<dbReference type="PRINTS" id="PR00081">
    <property type="entry name" value="GDHRDH"/>
</dbReference>
<sequence length="253" mass="27020">MKKYDKTRCAQAICGKNWRLGGHADDAPYLEAMKRILIIGASGAIGTALAETYRSQGWQCAGLSRTEQGLDLTQERSIAPALATLKGPFDTIVMATGALTLDGVGPEKTIKAVTAQTMAAQMQVNAIGPALILGQIGPLLPRDRQARVAVLSARVGSIGDNRLGGWISYRAAKAALNQIVRTSAIELARSHPQLSCFALHPGTVDTPLTRPFSAKYDARPAPEAAARLHEVIEARGAHETGQFFDQNGRVVPW</sequence>
<dbReference type="Pfam" id="PF13561">
    <property type="entry name" value="adh_short_C2"/>
    <property type="match status" value="1"/>
</dbReference>
<reference evidence="1 2" key="1">
    <citation type="journal article" date="2014" name="ISME J.">
        <title>Adaptation of an abundant Roseobacter RCA organism to pelagic systems revealed by genomic and transcriptomic analyses.</title>
        <authorList>
            <person name="Voget S."/>
            <person name="Wemheuer B."/>
            <person name="Brinkhoff T."/>
            <person name="Vollmers J."/>
            <person name="Dietrich S."/>
            <person name="Giebel H.A."/>
            <person name="Beardsley C."/>
            <person name="Sardemann C."/>
            <person name="Bakenhus I."/>
            <person name="Billerbeck S."/>
            <person name="Daniel R."/>
            <person name="Simon M."/>
        </authorList>
    </citation>
    <scope>NUCLEOTIDE SEQUENCE [LARGE SCALE GENOMIC DNA]</scope>
    <source>
        <strain evidence="1 2">RCA23</strain>
    </source>
</reference>
<organism evidence="1 2">
    <name type="scientific">Planktomarina temperata RCA23</name>
    <dbReference type="NCBI Taxonomy" id="666509"/>
    <lineage>
        <taxon>Bacteria</taxon>
        <taxon>Pseudomonadati</taxon>
        <taxon>Pseudomonadota</taxon>
        <taxon>Alphaproteobacteria</taxon>
        <taxon>Rhodobacterales</taxon>
        <taxon>Paracoccaceae</taxon>
        <taxon>Planktomarina</taxon>
    </lineage>
</organism>
<dbReference type="GO" id="GO:0016616">
    <property type="term" value="F:oxidoreductase activity, acting on the CH-OH group of donors, NAD or NADP as acceptor"/>
    <property type="evidence" value="ECO:0007669"/>
    <property type="project" value="TreeGrafter"/>
</dbReference>
<evidence type="ECO:0000313" key="2">
    <source>
        <dbReference type="Proteomes" id="UP000028680"/>
    </source>
</evidence>
<dbReference type="InterPro" id="IPR036291">
    <property type="entry name" value="NAD(P)-bd_dom_sf"/>
</dbReference>
<name>A0AAN0VJG0_9RHOB</name>
<dbReference type="Proteomes" id="UP000028680">
    <property type="component" value="Chromosome"/>
</dbReference>
<dbReference type="EMBL" id="CP003984">
    <property type="protein sequence ID" value="AII88032.1"/>
    <property type="molecule type" value="Genomic_DNA"/>
</dbReference>
<dbReference type="AlphaFoldDB" id="A0AAN0VJG0"/>
<protein>
    <recommendedName>
        <fullName evidence="3">C factor, cell signaling protein</fullName>
    </recommendedName>
</protein>
<keyword evidence="2" id="KW-1185">Reference proteome</keyword>
<evidence type="ECO:0000313" key="1">
    <source>
        <dbReference type="EMBL" id="AII88032.1"/>
    </source>
</evidence>
<dbReference type="InterPro" id="IPR002347">
    <property type="entry name" value="SDR_fam"/>
</dbReference>
<dbReference type="RefSeq" id="WP_347721362.1">
    <property type="nucleotide sequence ID" value="NZ_CP003984.1"/>
</dbReference>
<gene>
    <name evidence="1" type="ORF">RCA23_c25130</name>
</gene>
<dbReference type="PANTHER" id="PTHR45458:SF1">
    <property type="entry name" value="SHORT CHAIN DEHYDROGENASE"/>
    <property type="match status" value="1"/>
</dbReference>
<dbReference type="Gene3D" id="3.40.50.720">
    <property type="entry name" value="NAD(P)-binding Rossmann-like Domain"/>
    <property type="match status" value="1"/>
</dbReference>
<dbReference type="SUPFAM" id="SSF51735">
    <property type="entry name" value="NAD(P)-binding Rossmann-fold domains"/>
    <property type="match status" value="1"/>
</dbReference>